<gene>
    <name evidence="1" type="ORF">UFOVP1304_39</name>
</gene>
<dbReference type="Pfam" id="PF25209">
    <property type="entry name" value="Phage_capsid_4"/>
    <property type="match status" value="1"/>
</dbReference>
<proteinExistence type="predicted"/>
<evidence type="ECO:0008006" key="2">
    <source>
        <dbReference type="Google" id="ProtNLM"/>
    </source>
</evidence>
<dbReference type="SUPFAM" id="SSF56563">
    <property type="entry name" value="Major capsid protein gp5"/>
    <property type="match status" value="1"/>
</dbReference>
<protein>
    <recommendedName>
        <fullName evidence="2">Major capsid protein Gp5</fullName>
    </recommendedName>
</protein>
<reference evidence="1" key="1">
    <citation type="submission" date="2020-05" db="EMBL/GenBank/DDBJ databases">
        <authorList>
            <person name="Chiriac C."/>
            <person name="Salcher M."/>
            <person name="Ghai R."/>
            <person name="Kavagutti S V."/>
        </authorList>
    </citation>
    <scope>NUCLEOTIDE SEQUENCE</scope>
</reference>
<accession>A0A6J5RY73</accession>
<sequence>MSISVSGNYYGGGAGVDSYKTTSKFIPDIWSGKLQLKFYKATVLGDITNNDWEGEIKSQGDKITIRTIPTITINSYSKGQTLTSQVPTSTPIDLSIDKGKYFQVVLDDVDKVQADVNLMDQFTNDAAEQMKISIDNDVLDGVKSGAAAANLGATAGAISANLNLGTDAAPRSCSKATVLDFILDMGQALDEQNVPETGRWMVVPAWMAAIVKGSDLKQAYLTGDSTSILRNGKIGMIDRFTMYVSNNLPRTADFDSYILAGTRDAISFASQMTQVETIRSNTSFGNILRGLNVYGYQVIKPEALVRGIVVKA</sequence>
<name>A0A6J5RY73_9CAUD</name>
<evidence type="ECO:0000313" key="1">
    <source>
        <dbReference type="EMBL" id="CAB4197165.1"/>
    </source>
</evidence>
<organism evidence="1">
    <name type="scientific">uncultured Caudovirales phage</name>
    <dbReference type="NCBI Taxonomy" id="2100421"/>
    <lineage>
        <taxon>Viruses</taxon>
        <taxon>Duplodnaviria</taxon>
        <taxon>Heunggongvirae</taxon>
        <taxon>Uroviricota</taxon>
        <taxon>Caudoviricetes</taxon>
        <taxon>Peduoviridae</taxon>
        <taxon>Maltschvirus</taxon>
        <taxon>Maltschvirus maltsch</taxon>
    </lineage>
</organism>
<dbReference type="EMBL" id="LR797253">
    <property type="protein sequence ID" value="CAB4197165.1"/>
    <property type="molecule type" value="Genomic_DNA"/>
</dbReference>